<dbReference type="EMBL" id="GL449942">
    <property type="protein sequence ID" value="EFN81768.1"/>
    <property type="molecule type" value="Genomic_DNA"/>
</dbReference>
<accession>E2BRA5</accession>
<dbReference type="AlphaFoldDB" id="E2BRA5"/>
<organism evidence="3">
    <name type="scientific">Harpegnathos saltator</name>
    <name type="common">Jerdon's jumping ant</name>
    <dbReference type="NCBI Taxonomy" id="610380"/>
    <lineage>
        <taxon>Eukaryota</taxon>
        <taxon>Metazoa</taxon>
        <taxon>Ecdysozoa</taxon>
        <taxon>Arthropoda</taxon>
        <taxon>Hexapoda</taxon>
        <taxon>Insecta</taxon>
        <taxon>Pterygota</taxon>
        <taxon>Neoptera</taxon>
        <taxon>Endopterygota</taxon>
        <taxon>Hymenoptera</taxon>
        <taxon>Apocrita</taxon>
        <taxon>Aculeata</taxon>
        <taxon>Formicoidea</taxon>
        <taxon>Formicidae</taxon>
        <taxon>Ponerinae</taxon>
        <taxon>Ponerini</taxon>
        <taxon>Harpegnathos</taxon>
    </lineage>
</organism>
<name>E2BRA5_HARSA</name>
<evidence type="ECO:0000256" key="1">
    <source>
        <dbReference type="SAM" id="MobiDB-lite"/>
    </source>
</evidence>
<evidence type="ECO:0000313" key="2">
    <source>
        <dbReference type="EMBL" id="EFN81768.1"/>
    </source>
</evidence>
<evidence type="ECO:0000313" key="3">
    <source>
        <dbReference type="Proteomes" id="UP000008237"/>
    </source>
</evidence>
<proteinExistence type="predicted"/>
<feature type="region of interest" description="Disordered" evidence="1">
    <location>
        <begin position="26"/>
        <end position="50"/>
    </location>
</feature>
<sequence length="98" mass="11149">MDRLDLTKLVATRRMRLPGRAVAFAEPEDPVRAEQNRLEDPRLNMADPEFPGKWNRAPSILEKAKMELSIEKFKKSVLNALTPQNPDLSITIIDCFAT</sequence>
<dbReference type="InParanoid" id="E2BRA5"/>
<keyword evidence="3" id="KW-1185">Reference proteome</keyword>
<reference evidence="2 3" key="1">
    <citation type="journal article" date="2010" name="Science">
        <title>Genomic comparison of the ants Camponotus floridanus and Harpegnathos saltator.</title>
        <authorList>
            <person name="Bonasio R."/>
            <person name="Zhang G."/>
            <person name="Ye C."/>
            <person name="Mutti N.S."/>
            <person name="Fang X."/>
            <person name="Qin N."/>
            <person name="Donahue G."/>
            <person name="Yang P."/>
            <person name="Li Q."/>
            <person name="Li C."/>
            <person name="Zhang P."/>
            <person name="Huang Z."/>
            <person name="Berger S.L."/>
            <person name="Reinberg D."/>
            <person name="Wang J."/>
            <person name="Liebig J."/>
        </authorList>
    </citation>
    <scope>NUCLEOTIDE SEQUENCE [LARGE SCALE GENOMIC DNA]</scope>
    <source>
        <strain evidence="2 3">R22 G/1</strain>
    </source>
</reference>
<feature type="compositionally biased region" description="Basic and acidic residues" evidence="1">
    <location>
        <begin position="29"/>
        <end position="42"/>
    </location>
</feature>
<dbReference type="Proteomes" id="UP000008237">
    <property type="component" value="Unassembled WGS sequence"/>
</dbReference>
<gene>
    <name evidence="2" type="ORF">EAI_14265</name>
</gene>
<protein>
    <submittedName>
        <fullName evidence="2">Uncharacterized protein</fullName>
    </submittedName>
</protein>